<feature type="compositionally biased region" description="Polar residues" evidence="1">
    <location>
        <begin position="97"/>
        <end position="119"/>
    </location>
</feature>
<organism evidence="2 3">
    <name type="scientific">Acorus calamus</name>
    <name type="common">Sweet flag</name>
    <dbReference type="NCBI Taxonomy" id="4465"/>
    <lineage>
        <taxon>Eukaryota</taxon>
        <taxon>Viridiplantae</taxon>
        <taxon>Streptophyta</taxon>
        <taxon>Embryophyta</taxon>
        <taxon>Tracheophyta</taxon>
        <taxon>Spermatophyta</taxon>
        <taxon>Magnoliopsida</taxon>
        <taxon>Liliopsida</taxon>
        <taxon>Acoraceae</taxon>
        <taxon>Acorus</taxon>
    </lineage>
</organism>
<keyword evidence="3" id="KW-1185">Reference proteome</keyword>
<feature type="compositionally biased region" description="Basic and acidic residues" evidence="1">
    <location>
        <begin position="22"/>
        <end position="38"/>
    </location>
</feature>
<feature type="compositionally biased region" description="Basic residues" evidence="1">
    <location>
        <begin position="122"/>
        <end position="142"/>
    </location>
</feature>
<protein>
    <submittedName>
        <fullName evidence="2">Uncharacterized protein</fullName>
    </submittedName>
</protein>
<dbReference type="AlphaFoldDB" id="A0AAV9E721"/>
<reference evidence="2" key="2">
    <citation type="submission" date="2023-06" db="EMBL/GenBank/DDBJ databases">
        <authorList>
            <person name="Ma L."/>
            <person name="Liu K.-W."/>
            <person name="Li Z."/>
            <person name="Hsiao Y.-Y."/>
            <person name="Qi Y."/>
            <person name="Fu T."/>
            <person name="Tang G."/>
            <person name="Zhang D."/>
            <person name="Sun W.-H."/>
            <person name="Liu D.-K."/>
            <person name="Li Y."/>
            <person name="Chen G.-Z."/>
            <person name="Liu X.-D."/>
            <person name="Liao X.-Y."/>
            <person name="Jiang Y.-T."/>
            <person name="Yu X."/>
            <person name="Hao Y."/>
            <person name="Huang J."/>
            <person name="Zhao X.-W."/>
            <person name="Ke S."/>
            <person name="Chen Y.-Y."/>
            <person name="Wu W.-L."/>
            <person name="Hsu J.-L."/>
            <person name="Lin Y.-F."/>
            <person name="Huang M.-D."/>
            <person name="Li C.-Y."/>
            <person name="Huang L."/>
            <person name="Wang Z.-W."/>
            <person name="Zhao X."/>
            <person name="Zhong W.-Y."/>
            <person name="Peng D.-H."/>
            <person name="Ahmad S."/>
            <person name="Lan S."/>
            <person name="Zhang J.-S."/>
            <person name="Tsai W.-C."/>
            <person name="Van De Peer Y."/>
            <person name="Liu Z.-J."/>
        </authorList>
    </citation>
    <scope>NUCLEOTIDE SEQUENCE</scope>
    <source>
        <strain evidence="2">CP</strain>
        <tissue evidence="2">Leaves</tissue>
    </source>
</reference>
<comment type="caution">
    <text evidence="2">The sequence shown here is derived from an EMBL/GenBank/DDBJ whole genome shotgun (WGS) entry which is preliminary data.</text>
</comment>
<sequence>MGPVGNGVAIKSNGNGGGPPLDKGKRLLRGDSSRRVDNRAVPTGTISTKGNTKGEWVPVKPGHKSITLIPEAPSSITQNNAFTLLTEAKSKGEGTAQHISHNPKVSSNQTERASSQLPNPKSKSRDKKQKKAISESHKRKSSKGPPSK</sequence>
<proteinExistence type="predicted"/>
<accession>A0AAV9E721</accession>
<evidence type="ECO:0000313" key="2">
    <source>
        <dbReference type="EMBL" id="KAK1308808.1"/>
    </source>
</evidence>
<gene>
    <name evidence="2" type="ORF">QJS10_CPA09g00703</name>
</gene>
<feature type="region of interest" description="Disordered" evidence="1">
    <location>
        <begin position="1"/>
        <end position="59"/>
    </location>
</feature>
<dbReference type="EMBL" id="JAUJYO010000009">
    <property type="protein sequence ID" value="KAK1308808.1"/>
    <property type="molecule type" value="Genomic_DNA"/>
</dbReference>
<evidence type="ECO:0000256" key="1">
    <source>
        <dbReference type="SAM" id="MobiDB-lite"/>
    </source>
</evidence>
<dbReference type="Proteomes" id="UP001180020">
    <property type="component" value="Unassembled WGS sequence"/>
</dbReference>
<evidence type="ECO:0000313" key="3">
    <source>
        <dbReference type="Proteomes" id="UP001180020"/>
    </source>
</evidence>
<name>A0AAV9E721_ACOCL</name>
<reference evidence="2" key="1">
    <citation type="journal article" date="2023" name="Nat. Commun.">
        <title>Diploid and tetraploid genomes of Acorus and the evolution of monocots.</title>
        <authorList>
            <person name="Ma L."/>
            <person name="Liu K.W."/>
            <person name="Li Z."/>
            <person name="Hsiao Y.Y."/>
            <person name="Qi Y."/>
            <person name="Fu T."/>
            <person name="Tang G.D."/>
            <person name="Zhang D."/>
            <person name="Sun W.H."/>
            <person name="Liu D.K."/>
            <person name="Li Y."/>
            <person name="Chen G.Z."/>
            <person name="Liu X.D."/>
            <person name="Liao X.Y."/>
            <person name="Jiang Y.T."/>
            <person name="Yu X."/>
            <person name="Hao Y."/>
            <person name="Huang J."/>
            <person name="Zhao X.W."/>
            <person name="Ke S."/>
            <person name="Chen Y.Y."/>
            <person name="Wu W.L."/>
            <person name="Hsu J.L."/>
            <person name="Lin Y.F."/>
            <person name="Huang M.D."/>
            <person name="Li C.Y."/>
            <person name="Huang L."/>
            <person name="Wang Z.W."/>
            <person name="Zhao X."/>
            <person name="Zhong W.Y."/>
            <person name="Peng D.H."/>
            <person name="Ahmad S."/>
            <person name="Lan S."/>
            <person name="Zhang J.S."/>
            <person name="Tsai W.C."/>
            <person name="Van de Peer Y."/>
            <person name="Liu Z.J."/>
        </authorList>
    </citation>
    <scope>NUCLEOTIDE SEQUENCE</scope>
    <source>
        <strain evidence="2">CP</strain>
    </source>
</reference>
<feature type="region of interest" description="Disordered" evidence="1">
    <location>
        <begin position="87"/>
        <end position="148"/>
    </location>
</feature>